<dbReference type="EMBL" id="QDKL01000001">
    <property type="protein sequence ID" value="RZF23305.1"/>
    <property type="molecule type" value="Genomic_DNA"/>
</dbReference>
<evidence type="ECO:0000259" key="1">
    <source>
        <dbReference type="PROSITE" id="PS50943"/>
    </source>
</evidence>
<name>A0ABY0IK33_9BACT</name>
<dbReference type="PROSITE" id="PS50943">
    <property type="entry name" value="HTH_CROC1"/>
    <property type="match status" value="1"/>
</dbReference>
<gene>
    <name evidence="2" type="ORF">DAY19_04735</name>
</gene>
<dbReference type="SUPFAM" id="SSF47413">
    <property type="entry name" value="lambda repressor-like DNA-binding domains"/>
    <property type="match status" value="1"/>
</dbReference>
<organism evidence="2 3">
    <name type="scientific">Halobacteriovorax vibrionivorans</name>
    <dbReference type="NCBI Taxonomy" id="2152716"/>
    <lineage>
        <taxon>Bacteria</taxon>
        <taxon>Pseudomonadati</taxon>
        <taxon>Bdellovibrionota</taxon>
        <taxon>Bacteriovoracia</taxon>
        <taxon>Bacteriovoracales</taxon>
        <taxon>Halobacteriovoraceae</taxon>
        <taxon>Halobacteriovorax</taxon>
    </lineage>
</organism>
<evidence type="ECO:0000313" key="3">
    <source>
        <dbReference type="Proteomes" id="UP000443582"/>
    </source>
</evidence>
<proteinExistence type="predicted"/>
<comment type="caution">
    <text evidence="2">The sequence shown here is derived from an EMBL/GenBank/DDBJ whole genome shotgun (WGS) entry which is preliminary data.</text>
</comment>
<evidence type="ECO:0000313" key="2">
    <source>
        <dbReference type="EMBL" id="RZF23305.1"/>
    </source>
</evidence>
<protein>
    <submittedName>
        <fullName evidence="2">XRE family transcriptional regulator</fullName>
    </submittedName>
</protein>
<dbReference type="InterPro" id="IPR010982">
    <property type="entry name" value="Lambda_DNA-bd_dom_sf"/>
</dbReference>
<reference evidence="3" key="1">
    <citation type="journal article" date="2019" name="Int. J. Syst. Evol. Microbiol.">
        <title>Halobacteriovorax valvorus sp. nov., a novel prokaryotic predator isolated from coastal seawater of China.</title>
        <authorList>
            <person name="Chen M.-X."/>
        </authorList>
    </citation>
    <scope>NUCLEOTIDE SEQUENCE [LARGE SCALE GENOMIC DNA]</scope>
    <source>
        <strain evidence="3">BL9</strain>
    </source>
</reference>
<accession>A0ABY0IK33</accession>
<dbReference type="Gene3D" id="1.10.260.40">
    <property type="entry name" value="lambda repressor-like DNA-binding domains"/>
    <property type="match status" value="1"/>
</dbReference>
<keyword evidence="3" id="KW-1185">Reference proteome</keyword>
<dbReference type="InterPro" id="IPR001387">
    <property type="entry name" value="Cro/C1-type_HTH"/>
</dbReference>
<dbReference type="CDD" id="cd00093">
    <property type="entry name" value="HTH_XRE"/>
    <property type="match status" value="1"/>
</dbReference>
<dbReference type="Pfam" id="PF01381">
    <property type="entry name" value="HTH_3"/>
    <property type="match status" value="1"/>
</dbReference>
<feature type="domain" description="HTH cro/C1-type" evidence="1">
    <location>
        <begin position="3"/>
        <end position="53"/>
    </location>
</feature>
<sequence length="58" mass="6607">MDLKALRKSLGLKQTDLIGIDQPDVSKIENRLDLKLSTLNKYAKACGLEMEIKFHPKH</sequence>
<dbReference type="Proteomes" id="UP000443582">
    <property type="component" value="Unassembled WGS sequence"/>
</dbReference>